<dbReference type="AlphaFoldDB" id="A0A1U9NM69"/>
<dbReference type="Proteomes" id="UP000189674">
    <property type="component" value="Chromosome"/>
</dbReference>
<dbReference type="InterPro" id="IPR049797">
    <property type="entry name" value="HYExAFE"/>
</dbReference>
<protein>
    <submittedName>
        <fullName evidence="1">Uncharacterized protein</fullName>
    </submittedName>
</protein>
<dbReference type="STRING" id="1936003.STSP2_02225"/>
<organism evidence="1 2">
    <name type="scientific">Anaerohalosphaera lusitana</name>
    <dbReference type="NCBI Taxonomy" id="1936003"/>
    <lineage>
        <taxon>Bacteria</taxon>
        <taxon>Pseudomonadati</taxon>
        <taxon>Planctomycetota</taxon>
        <taxon>Phycisphaerae</taxon>
        <taxon>Sedimentisphaerales</taxon>
        <taxon>Anaerohalosphaeraceae</taxon>
        <taxon>Anaerohalosphaera</taxon>
    </lineage>
</organism>
<dbReference type="EMBL" id="CP019791">
    <property type="protein sequence ID" value="AQT69042.1"/>
    <property type="molecule type" value="Genomic_DNA"/>
</dbReference>
<accession>A0A1U9NM69</accession>
<gene>
    <name evidence="1" type="ORF">STSP2_02225</name>
</gene>
<sequence length="182" mass="21032">MSSQSNDYEIALESWLIENRLKYVAVDQQKRNHFARNSVKSFDFLLYNNRAGLCPDAADMIVAEVKGRLYKGTNFASLSGLQNWVTQDDVIGLEDWQSVLQESSARQKVEAVFVFAYRFEKIDVETDGRATYDFCDNRYAFLAVKLDDYRKLMKVRSPKWKTFSVPAADFRQIAKPLGQFLL</sequence>
<proteinExistence type="predicted"/>
<dbReference type="OrthoDB" id="272676at2"/>
<dbReference type="RefSeq" id="WP_146662534.1">
    <property type="nucleotide sequence ID" value="NZ_CP019791.1"/>
</dbReference>
<dbReference type="NCBIfam" id="NF038001">
    <property type="entry name" value="HYExAFE"/>
    <property type="match status" value="1"/>
</dbReference>
<reference evidence="2" key="1">
    <citation type="submission" date="2017-02" db="EMBL/GenBank/DDBJ databases">
        <title>Comparative genomics and description of representatives of a novel lineage of planctomycetes thriving in anoxic sediments.</title>
        <authorList>
            <person name="Spring S."/>
            <person name="Bunk B."/>
            <person name="Sproer C."/>
        </authorList>
    </citation>
    <scope>NUCLEOTIDE SEQUENCE [LARGE SCALE GENOMIC DNA]</scope>
    <source>
        <strain evidence="2">ST-NAGAB-D1</strain>
    </source>
</reference>
<evidence type="ECO:0000313" key="2">
    <source>
        <dbReference type="Proteomes" id="UP000189674"/>
    </source>
</evidence>
<keyword evidence="2" id="KW-1185">Reference proteome</keyword>
<evidence type="ECO:0000313" key="1">
    <source>
        <dbReference type="EMBL" id="AQT69042.1"/>
    </source>
</evidence>
<dbReference type="KEGG" id="alus:STSP2_02225"/>
<name>A0A1U9NM69_9BACT</name>